<evidence type="ECO:0000256" key="3">
    <source>
        <dbReference type="ARBA" id="ARBA00023002"/>
    </source>
</evidence>
<keyword evidence="4" id="KW-1015">Disulfide bond</keyword>
<dbReference type="InterPro" id="IPR008255">
    <property type="entry name" value="Pyr_nucl-diS_OxRdtase_2_AS"/>
</dbReference>
<evidence type="ECO:0000259" key="6">
    <source>
        <dbReference type="Pfam" id="PF07992"/>
    </source>
</evidence>
<dbReference type="PRINTS" id="PR00368">
    <property type="entry name" value="FADPNR"/>
</dbReference>
<dbReference type="InterPro" id="IPR036188">
    <property type="entry name" value="FAD/NAD-bd_sf"/>
</dbReference>
<evidence type="ECO:0000313" key="8">
    <source>
        <dbReference type="Proteomes" id="UP000824260"/>
    </source>
</evidence>
<dbReference type="Pfam" id="PF07992">
    <property type="entry name" value="Pyr_redox_2"/>
    <property type="match status" value="1"/>
</dbReference>
<comment type="caution">
    <text evidence="7">The sequence shown here is derived from an EMBL/GenBank/DDBJ whole genome shotgun (WGS) entry which is preliminary data.</text>
</comment>
<dbReference type="PANTHER" id="PTHR48105">
    <property type="entry name" value="THIOREDOXIN REDUCTASE 1-RELATED-RELATED"/>
    <property type="match status" value="1"/>
</dbReference>
<dbReference type="GO" id="GO:0016668">
    <property type="term" value="F:oxidoreductase activity, acting on a sulfur group of donors, NAD(P) as acceptor"/>
    <property type="evidence" value="ECO:0007669"/>
    <property type="project" value="UniProtKB-ARBA"/>
</dbReference>
<proteinExistence type="predicted"/>
<evidence type="ECO:0000256" key="2">
    <source>
        <dbReference type="ARBA" id="ARBA00022827"/>
    </source>
</evidence>
<dbReference type="SUPFAM" id="SSF51905">
    <property type="entry name" value="FAD/NAD(P)-binding domain"/>
    <property type="match status" value="1"/>
</dbReference>
<keyword evidence="1" id="KW-0285">Flavoprotein</keyword>
<reference evidence="7" key="1">
    <citation type="submission" date="2020-10" db="EMBL/GenBank/DDBJ databases">
        <authorList>
            <person name="Gilroy R."/>
        </authorList>
    </citation>
    <scope>NUCLEOTIDE SEQUENCE</scope>
    <source>
        <strain evidence="7">ChiSjej6B24-2974</strain>
    </source>
</reference>
<name>A0A9D0ZM50_9FIRM</name>
<dbReference type="PRINTS" id="PR00469">
    <property type="entry name" value="PNDRDTASEII"/>
</dbReference>
<dbReference type="InterPro" id="IPR050097">
    <property type="entry name" value="Ferredoxin-NADP_redctase_2"/>
</dbReference>
<gene>
    <name evidence="7" type="ORF">IAA52_08125</name>
</gene>
<feature type="domain" description="FAD/NAD(P)-binding" evidence="6">
    <location>
        <begin position="2"/>
        <end position="282"/>
    </location>
</feature>
<accession>A0A9D0ZM50</accession>
<dbReference type="InterPro" id="IPR023753">
    <property type="entry name" value="FAD/NAD-binding_dom"/>
</dbReference>
<dbReference type="Gene3D" id="3.50.50.60">
    <property type="entry name" value="FAD/NAD(P)-binding domain"/>
    <property type="match status" value="2"/>
</dbReference>
<organism evidence="7 8">
    <name type="scientific">Candidatus Pullichristensenella stercorigallinarum</name>
    <dbReference type="NCBI Taxonomy" id="2840909"/>
    <lineage>
        <taxon>Bacteria</taxon>
        <taxon>Bacillati</taxon>
        <taxon>Bacillota</taxon>
        <taxon>Clostridia</taxon>
        <taxon>Candidatus Pullichristensenella</taxon>
    </lineage>
</organism>
<keyword evidence="2" id="KW-0274">FAD</keyword>
<reference evidence="7" key="2">
    <citation type="journal article" date="2021" name="PeerJ">
        <title>Extensive microbial diversity within the chicken gut microbiome revealed by metagenomics and culture.</title>
        <authorList>
            <person name="Gilroy R."/>
            <person name="Ravi A."/>
            <person name="Getino M."/>
            <person name="Pursley I."/>
            <person name="Horton D.L."/>
            <person name="Alikhan N.F."/>
            <person name="Baker D."/>
            <person name="Gharbi K."/>
            <person name="Hall N."/>
            <person name="Watson M."/>
            <person name="Adriaenssens E.M."/>
            <person name="Foster-Nyarko E."/>
            <person name="Jarju S."/>
            <person name="Secka A."/>
            <person name="Antonio M."/>
            <person name="Oren A."/>
            <person name="Chaudhuri R.R."/>
            <person name="La Ragione R."/>
            <person name="Hildebrand F."/>
            <person name="Pallen M.J."/>
        </authorList>
    </citation>
    <scope>NUCLEOTIDE SEQUENCE</scope>
    <source>
        <strain evidence="7">ChiSjej6B24-2974</strain>
    </source>
</reference>
<dbReference type="EMBL" id="DVFZ01000082">
    <property type="protein sequence ID" value="HIQ83055.1"/>
    <property type="molecule type" value="Genomic_DNA"/>
</dbReference>
<evidence type="ECO:0000313" key="7">
    <source>
        <dbReference type="EMBL" id="HIQ83055.1"/>
    </source>
</evidence>
<evidence type="ECO:0000256" key="1">
    <source>
        <dbReference type="ARBA" id="ARBA00022630"/>
    </source>
</evidence>
<keyword evidence="5" id="KW-0676">Redox-active center</keyword>
<protein>
    <submittedName>
        <fullName evidence="7">FAD-dependent oxidoreductase</fullName>
    </submittedName>
</protein>
<evidence type="ECO:0000256" key="5">
    <source>
        <dbReference type="ARBA" id="ARBA00023284"/>
    </source>
</evidence>
<sequence>MYDVAIIGGGPAGLTAGLYAARAGWKTVLLERGLPGGQAATTDRLENYPGFPEGIGGPELMMAFADQAARFGMETRYTGVNKIAPGLKRLTLDDGSEIAAKALIVALGATPRKLGVPGEAENIGRGVSYCATCDGAFYRGKRVAVVGGGDTAVEDALYLSRFAHVTLIHRRDRLRAMGAQVEKLRADENVDMLLCATVSGIERAEDGLVLHLSTGRELAVDGVFVAVGVEPQTGLVADVLALDEAGYILAGEDTKTSVSGIFAAGDCRKKPLRQVSTAVGDGATAAYMASAYLEAAEKTD</sequence>
<dbReference type="PROSITE" id="PS00573">
    <property type="entry name" value="PYRIDINE_REDOX_2"/>
    <property type="match status" value="1"/>
</dbReference>
<dbReference type="AlphaFoldDB" id="A0A9D0ZM50"/>
<dbReference type="Proteomes" id="UP000824260">
    <property type="component" value="Unassembled WGS sequence"/>
</dbReference>
<evidence type="ECO:0000256" key="4">
    <source>
        <dbReference type="ARBA" id="ARBA00023157"/>
    </source>
</evidence>
<keyword evidence="3" id="KW-0560">Oxidoreductase</keyword>